<reference evidence="1 2" key="2">
    <citation type="submission" date="2018-11" db="EMBL/GenBank/DDBJ databases">
        <authorList>
            <consortium name="Pathogen Informatics"/>
        </authorList>
    </citation>
    <scope>NUCLEOTIDE SEQUENCE [LARGE SCALE GENOMIC DNA]</scope>
</reference>
<sequence>MGFIKLEWLHKYVNEVPSVIVLFTDLGWDHPSWNEKVTECESKISSIRTSIGNRATRICLVLLQQNSTIDNPLATERASKLCQMCQLPTKQLFALPIGDRMFGSILRLEIAFHELAQAFYQQCLKSVRARSIPNNFPNLIIRQQFKLAFISELRQDTHTALRHYKLAYQHCAECEIIDSEIFELRSVAGLLNYKVPSAFKRCIYNNNSQIFDKSPLYLLFVIG</sequence>
<dbReference type="PANTHER" id="PTHR14374:SF0">
    <property type="entry name" value="TRAFFICKING PROTEIN PARTICLE COMPLEX SUBUNIT 11"/>
    <property type="match status" value="1"/>
</dbReference>
<dbReference type="PANTHER" id="PTHR14374">
    <property type="entry name" value="FOIE GRAS"/>
    <property type="match status" value="1"/>
</dbReference>
<dbReference type="WBParaSite" id="GPUH_0000318101-mRNA-1">
    <property type="protein sequence ID" value="GPUH_0000318101-mRNA-1"/>
    <property type="gene ID" value="GPUH_0000318101"/>
</dbReference>
<evidence type="ECO:0000313" key="1">
    <source>
        <dbReference type="EMBL" id="VDK38317.1"/>
    </source>
</evidence>
<dbReference type="Proteomes" id="UP000271098">
    <property type="component" value="Unassembled WGS sequence"/>
</dbReference>
<gene>
    <name evidence="1" type="ORF">GPUH_LOCUS3175</name>
</gene>
<evidence type="ECO:0000313" key="2">
    <source>
        <dbReference type="Proteomes" id="UP000271098"/>
    </source>
</evidence>
<dbReference type="AlphaFoldDB" id="A0A183D385"/>
<keyword evidence="2" id="KW-1185">Reference proteome</keyword>
<name>A0A183D385_9BILA</name>
<proteinExistence type="predicted"/>
<accession>A0A183D385</accession>
<organism evidence="3">
    <name type="scientific">Gongylonema pulchrum</name>
    <dbReference type="NCBI Taxonomy" id="637853"/>
    <lineage>
        <taxon>Eukaryota</taxon>
        <taxon>Metazoa</taxon>
        <taxon>Ecdysozoa</taxon>
        <taxon>Nematoda</taxon>
        <taxon>Chromadorea</taxon>
        <taxon>Rhabditida</taxon>
        <taxon>Spirurina</taxon>
        <taxon>Spiruromorpha</taxon>
        <taxon>Spiruroidea</taxon>
        <taxon>Gongylonematidae</taxon>
        <taxon>Gongylonema</taxon>
    </lineage>
</organism>
<protein>
    <submittedName>
        <fullName evidence="3">Foie-gras_1 domain-containing protein</fullName>
    </submittedName>
</protein>
<evidence type="ECO:0000313" key="3">
    <source>
        <dbReference type="WBParaSite" id="GPUH_0000318101-mRNA-1"/>
    </source>
</evidence>
<dbReference type="EMBL" id="UYRT01005259">
    <property type="protein sequence ID" value="VDK38317.1"/>
    <property type="molecule type" value="Genomic_DNA"/>
</dbReference>
<reference evidence="3" key="1">
    <citation type="submission" date="2016-06" db="UniProtKB">
        <authorList>
            <consortium name="WormBaseParasite"/>
        </authorList>
    </citation>
    <scope>IDENTIFICATION</scope>
</reference>
<dbReference type="GO" id="GO:0005737">
    <property type="term" value="C:cytoplasm"/>
    <property type="evidence" value="ECO:0007669"/>
    <property type="project" value="TreeGrafter"/>
</dbReference>
<dbReference type="OrthoDB" id="6278596at2759"/>